<keyword evidence="1" id="KW-0175">Coiled coil</keyword>
<proteinExistence type="predicted"/>
<comment type="caution">
    <text evidence="3">The sequence shown here is derived from an EMBL/GenBank/DDBJ whole genome shotgun (WGS) entry which is preliminary data.</text>
</comment>
<name>A0ABP0RZ77_9DINO</name>
<feature type="coiled-coil region" evidence="1">
    <location>
        <begin position="282"/>
        <end position="330"/>
    </location>
</feature>
<sequence length="563" mass="64912">MDCRAAIRHVIQEMVEVFSKADETYQEIQEKKEDMNILTGLHNCPDSDPCCRADLTAEKPAVSTKDISALRTTIEECEARARQRVEDVMSDLRRESLNGKSSDRFAIQKELQERRKEQLAVILEEKNVLQFIQDGAERSKVLTQFAGLSAEKLELMTEDEKDVYYSKARSERIQQRYQVGIKVAEELLDSKASWHRNIEEKRDSLNDLAQSATEGQEAWYQANSIVKEVRKQMQKEMEKRRICEAKGGQAFMKHKAAMESLWKLMEEIKSALSLALDTAIECEALEQHEQRLTESVAEAMKELEDVTKACDEANKSYEGLEEQVSQGKGEIMMRIQETQKELLSHSTPYVKEHMKNVAVSMELLDRVTKEKKKELRCLQKEHDAAATEAAALASMDRGNKRSLKLATRNEEVATRRDLIDRTREELEQLDQKNRKAREEYDFCRHLQLHNPQPQLEHEEATRFAQAEADRCLGNFKLWVQDPEEFEAVPVKTQLSPKAKSPREKKQQTVSRKAVYMGDPRDQRLESHFLPFGQQSTPSQVSEDLSDPDFSSLEASPRPMVRFR</sequence>
<feature type="coiled-coil region" evidence="1">
    <location>
        <begin position="412"/>
        <end position="446"/>
    </location>
</feature>
<organism evidence="3 4">
    <name type="scientific">Durusdinium trenchii</name>
    <dbReference type="NCBI Taxonomy" id="1381693"/>
    <lineage>
        <taxon>Eukaryota</taxon>
        <taxon>Sar</taxon>
        <taxon>Alveolata</taxon>
        <taxon>Dinophyceae</taxon>
        <taxon>Suessiales</taxon>
        <taxon>Symbiodiniaceae</taxon>
        <taxon>Durusdinium</taxon>
    </lineage>
</organism>
<feature type="coiled-coil region" evidence="1">
    <location>
        <begin position="361"/>
        <end position="388"/>
    </location>
</feature>
<evidence type="ECO:0000313" key="4">
    <source>
        <dbReference type="Proteomes" id="UP001642484"/>
    </source>
</evidence>
<dbReference type="EMBL" id="CAXAMN010026717">
    <property type="protein sequence ID" value="CAK9105355.1"/>
    <property type="molecule type" value="Genomic_DNA"/>
</dbReference>
<reference evidence="3 4" key="1">
    <citation type="submission" date="2024-02" db="EMBL/GenBank/DDBJ databases">
        <authorList>
            <person name="Chen Y."/>
            <person name="Shah S."/>
            <person name="Dougan E. K."/>
            <person name="Thang M."/>
            <person name="Chan C."/>
        </authorList>
    </citation>
    <scope>NUCLEOTIDE SEQUENCE [LARGE SCALE GENOMIC DNA]</scope>
</reference>
<evidence type="ECO:0000256" key="1">
    <source>
        <dbReference type="SAM" id="Coils"/>
    </source>
</evidence>
<dbReference type="Proteomes" id="UP001642484">
    <property type="component" value="Unassembled WGS sequence"/>
</dbReference>
<feature type="compositionally biased region" description="Polar residues" evidence="2">
    <location>
        <begin position="532"/>
        <end position="542"/>
    </location>
</feature>
<feature type="region of interest" description="Disordered" evidence="2">
    <location>
        <begin position="490"/>
        <end position="563"/>
    </location>
</feature>
<keyword evidence="4" id="KW-1185">Reference proteome</keyword>
<evidence type="ECO:0000256" key="2">
    <source>
        <dbReference type="SAM" id="MobiDB-lite"/>
    </source>
</evidence>
<gene>
    <name evidence="3" type="ORF">CCMP2556_LOCUS49312</name>
</gene>
<accession>A0ABP0RZ77</accession>
<protein>
    <submittedName>
        <fullName evidence="3">Uncharacterized protein</fullName>
    </submittedName>
</protein>
<evidence type="ECO:0000313" key="3">
    <source>
        <dbReference type="EMBL" id="CAK9105355.1"/>
    </source>
</evidence>